<sequence length="173" mass="20108">MQRTQAYQNVMEILVEEEIERRLQQLSPEIAKSINPIEVATYALNRLPPLYASSEKGWKYQKQRGMKELAKQISIVVSRSISAVQKDPIRLATPLFDSKDPASQQALKRLKKLLLQENLSWWELPRVVEQALIKAWHGEISWKHHEQFFVQVAETKIPVKSGGAWGMDRYGRW</sequence>
<dbReference type="Proteomes" id="UP000177870">
    <property type="component" value="Chromosome"/>
</dbReference>
<dbReference type="RefSeq" id="WP_070393516.1">
    <property type="nucleotide sequence ID" value="NZ_CP017599.1"/>
</dbReference>
<accession>A0A1D8TUB5</accession>
<gene>
    <name evidence="1" type="ORF">BJP34_17925</name>
</gene>
<evidence type="ECO:0000313" key="2">
    <source>
        <dbReference type="Proteomes" id="UP000177870"/>
    </source>
</evidence>
<evidence type="ECO:0008006" key="3">
    <source>
        <dbReference type="Google" id="ProtNLM"/>
    </source>
</evidence>
<proteinExistence type="predicted"/>
<name>A0A1D8TUB5_9CYAN</name>
<dbReference type="Pfam" id="PF10719">
    <property type="entry name" value="ComFB"/>
    <property type="match status" value="1"/>
</dbReference>
<protein>
    <recommendedName>
        <fullName evidence="3">Late competence development ComFB family protein</fullName>
    </recommendedName>
</protein>
<reference evidence="2" key="1">
    <citation type="submission" date="2016-10" db="EMBL/GenBank/DDBJ databases">
        <title>Comparative genomics uncovers the prolific and rare metabolic potential of the cyanobacterial genus Moorea.</title>
        <authorList>
            <person name="Leao T."/>
            <person name="Castelao G."/>
            <person name="Korobeynikov A."/>
            <person name="Monroe E.A."/>
            <person name="Podell S."/>
            <person name="Glukhov E."/>
            <person name="Allen E."/>
            <person name="Gerwick W.H."/>
            <person name="Gerwick L."/>
        </authorList>
    </citation>
    <scope>NUCLEOTIDE SEQUENCE [LARGE SCALE GENOMIC DNA]</scope>
    <source>
        <strain evidence="2">PAL-8-15-08-1</strain>
    </source>
</reference>
<dbReference type="KEGG" id="mpro:BJP34_17925"/>
<organism evidence="1 2">
    <name type="scientific">Moorena producens PAL-8-15-08-1</name>
    <dbReference type="NCBI Taxonomy" id="1458985"/>
    <lineage>
        <taxon>Bacteria</taxon>
        <taxon>Bacillati</taxon>
        <taxon>Cyanobacteriota</taxon>
        <taxon>Cyanophyceae</taxon>
        <taxon>Coleofasciculales</taxon>
        <taxon>Coleofasciculaceae</taxon>
        <taxon>Moorena</taxon>
    </lineage>
</organism>
<dbReference type="AlphaFoldDB" id="A0A1D8TUB5"/>
<dbReference type="STRING" id="1458985.BJP34_17925"/>
<evidence type="ECO:0000313" key="1">
    <source>
        <dbReference type="EMBL" id="AOX01066.1"/>
    </source>
</evidence>
<dbReference type="EMBL" id="CP017599">
    <property type="protein sequence ID" value="AOX01066.1"/>
    <property type="molecule type" value="Genomic_DNA"/>
</dbReference>
<dbReference type="OrthoDB" id="424065at2"/>
<dbReference type="InterPro" id="IPR019657">
    <property type="entry name" value="ComFB"/>
</dbReference>